<dbReference type="PANTHER" id="PTHR47327">
    <property type="entry name" value="FI18240P1-RELATED"/>
    <property type="match status" value="1"/>
</dbReference>
<dbReference type="Gene3D" id="3.50.4.10">
    <property type="entry name" value="Hepatocyte Growth Factor"/>
    <property type="match status" value="3"/>
</dbReference>
<dbReference type="SMART" id="SM00473">
    <property type="entry name" value="PAN_AP"/>
    <property type="match status" value="4"/>
</dbReference>
<dbReference type="Pfam" id="PF25429">
    <property type="entry name" value="zf-POGZ"/>
    <property type="match status" value="1"/>
</dbReference>
<dbReference type="PROSITE" id="PS50157">
    <property type="entry name" value="ZINC_FINGER_C2H2_2"/>
    <property type="match status" value="1"/>
</dbReference>
<evidence type="ECO:0000256" key="1">
    <source>
        <dbReference type="ARBA" id="ARBA00022723"/>
    </source>
</evidence>
<evidence type="ECO:0000313" key="11">
    <source>
        <dbReference type="Proteomes" id="UP000515180"/>
    </source>
</evidence>
<dbReference type="CDD" id="cd01099">
    <property type="entry name" value="PAN_AP_HGF"/>
    <property type="match status" value="2"/>
</dbReference>
<dbReference type="CTD" id="36685"/>
<feature type="compositionally biased region" description="Basic and acidic residues" evidence="7">
    <location>
        <begin position="884"/>
        <end position="895"/>
    </location>
</feature>
<keyword evidence="3" id="KW-0862">Zinc</keyword>
<dbReference type="RefSeq" id="XP_033180221.1">
    <property type="nucleotide sequence ID" value="XM_033324330.1"/>
</dbReference>
<evidence type="ECO:0000256" key="2">
    <source>
        <dbReference type="ARBA" id="ARBA00022771"/>
    </source>
</evidence>
<dbReference type="GO" id="GO:0008270">
    <property type="term" value="F:zinc ion binding"/>
    <property type="evidence" value="ECO:0007669"/>
    <property type="project" value="UniProtKB-KW"/>
</dbReference>
<dbReference type="PROSITE" id="PS50948">
    <property type="entry name" value="PAN"/>
    <property type="match status" value="5"/>
</dbReference>
<evidence type="ECO:0000256" key="5">
    <source>
        <dbReference type="PROSITE-ProRule" id="PRU00042"/>
    </source>
</evidence>
<dbReference type="InterPro" id="IPR013087">
    <property type="entry name" value="Znf_C2H2_type"/>
</dbReference>
<keyword evidence="1" id="KW-0479">Metal-binding</keyword>
<feature type="domain" description="THAP-type" evidence="10">
    <location>
        <begin position="1086"/>
        <end position="1181"/>
    </location>
</feature>
<dbReference type="GeneID" id="100745193"/>
<protein>
    <submittedName>
        <fullName evidence="12">Uncharacterized protein LOC100745193</fullName>
    </submittedName>
</protein>
<feature type="region of interest" description="Disordered" evidence="7">
    <location>
        <begin position="1345"/>
        <end position="1388"/>
    </location>
</feature>
<dbReference type="GO" id="GO:0003677">
    <property type="term" value="F:DNA binding"/>
    <property type="evidence" value="ECO:0007669"/>
    <property type="project" value="UniProtKB-UniRule"/>
</dbReference>
<reference evidence="12" key="1">
    <citation type="submission" date="2025-08" db="UniProtKB">
        <authorList>
            <consortium name="RefSeq"/>
        </authorList>
    </citation>
    <scope>IDENTIFICATION</scope>
</reference>
<evidence type="ECO:0000256" key="6">
    <source>
        <dbReference type="PROSITE-ProRule" id="PRU00309"/>
    </source>
</evidence>
<evidence type="ECO:0000259" key="9">
    <source>
        <dbReference type="PROSITE" id="PS50948"/>
    </source>
</evidence>
<dbReference type="PROSITE" id="PS50950">
    <property type="entry name" value="ZF_THAP"/>
    <property type="match status" value="1"/>
</dbReference>
<evidence type="ECO:0000256" key="3">
    <source>
        <dbReference type="ARBA" id="ARBA00022833"/>
    </source>
</evidence>
<gene>
    <name evidence="12" type="primary">LOC100745193</name>
</gene>
<evidence type="ECO:0000256" key="7">
    <source>
        <dbReference type="SAM" id="MobiDB-lite"/>
    </source>
</evidence>
<keyword evidence="4 6" id="KW-0238">DNA-binding</keyword>
<keyword evidence="11" id="KW-1185">Reference proteome</keyword>
<feature type="domain" description="Apple" evidence="9">
    <location>
        <begin position="757"/>
        <end position="844"/>
    </location>
</feature>
<dbReference type="SMART" id="SM00355">
    <property type="entry name" value="ZnF_C2H2"/>
    <property type="match status" value="7"/>
</dbReference>
<dbReference type="InterPro" id="IPR006612">
    <property type="entry name" value="THAP_Znf"/>
</dbReference>
<feature type="domain" description="Apple" evidence="9">
    <location>
        <begin position="632"/>
        <end position="723"/>
    </location>
</feature>
<dbReference type="Gene3D" id="3.30.160.60">
    <property type="entry name" value="Classic Zinc Finger"/>
    <property type="match status" value="1"/>
</dbReference>
<feature type="domain" description="C2H2-type" evidence="8">
    <location>
        <begin position="2175"/>
        <end position="2203"/>
    </location>
</feature>
<feature type="compositionally biased region" description="Low complexity" evidence="7">
    <location>
        <begin position="1345"/>
        <end position="1381"/>
    </location>
</feature>
<evidence type="ECO:0000259" key="8">
    <source>
        <dbReference type="PROSITE" id="PS50157"/>
    </source>
</evidence>
<dbReference type="Proteomes" id="UP000515180">
    <property type="component" value="Unplaced"/>
</dbReference>
<feature type="region of interest" description="Disordered" evidence="7">
    <location>
        <begin position="1923"/>
        <end position="1951"/>
    </location>
</feature>
<feature type="compositionally biased region" description="Polar residues" evidence="7">
    <location>
        <begin position="1923"/>
        <end position="1936"/>
    </location>
</feature>
<dbReference type="InterPro" id="IPR052774">
    <property type="entry name" value="Celegans_DevNeuronal_Protein"/>
</dbReference>
<proteinExistence type="predicted"/>
<name>A0A6P8M4B3_BOMIM</name>
<dbReference type="GO" id="GO:0009653">
    <property type="term" value="P:anatomical structure morphogenesis"/>
    <property type="evidence" value="ECO:0007669"/>
    <property type="project" value="TreeGrafter"/>
</dbReference>
<feature type="domain" description="Apple" evidence="9">
    <location>
        <begin position="19"/>
        <end position="101"/>
    </location>
</feature>
<feature type="region of interest" description="Disordered" evidence="7">
    <location>
        <begin position="867"/>
        <end position="901"/>
    </location>
</feature>
<dbReference type="PROSITE" id="PS00028">
    <property type="entry name" value="ZINC_FINGER_C2H2_1"/>
    <property type="match status" value="4"/>
</dbReference>
<keyword evidence="2 5" id="KW-0863">Zinc-finger</keyword>
<sequence>MCFCYKYCNDKNRSFDLDCFTRISIGSKLPEMDIASRTNAMSLTECENNCLGKKHDCNAFSFGYGILSISRKNCLNQRNILSSHRGILPIDTTFPFFHFLFLSSVGVKGNSTCLISRQIPALENLETDQEYDVYAKKRRDSIWCDFDRFYKSFVREDENRSTKANKLISKGSIINNDNPFSKLIPEPISVLAPHNTLTSSRNKNGMTNHGRIGNYGLLINHDQRFLSEDNNRSVLDIIGNKNKETSPTPFVIICHRKLLPGKKMMGLFIERIVNCENLQDCCRACDYEKTFVCKGFNHRRRTDDSKCTCELTSTPYFRMDTNEDFSIDSYYDYYEKVDNCPSSAWHDNGIPRWKSYVKSSRENSQNTWLDRENANKDFVHTDHSIYKENYPLYRESAYDFSNGLARSGKPFHYEQPHGFTSRYHDLNWNRNWKESESRNPDIINDNTFVNSRVDYDKGYFDAKSPRFPNSRLDYPLTQEYSIPNENEQFYGKLYNYGSAFGYNDNYVSVPKEPYYEKHETSQMTRKCSVKAASGSKLSRSVLRKTCAAHDFEQCEEFCTNETSFSCESFAYRCNVATTNPTDNCLLSDRSYQDLNFYTDLEPNRDYDTYVLTSDAKNCYLKKSTNRYPLEECFSRIRSGFTMPMDVTKKSIFVNDFGECQFACTTSQEFVCRSFVFKYAMDNHKVYSHERVSPNCFLSDWPAEEINPIDMPDMDGAELYERNTLSYGCEMHPSSLSNSNAITPYDKGSSQSHMDELCYSEYHRPCKLMSHAVISSMRAVTKQDCRRRCSTMRNAGVVPCMSFNYIITIDNTRSNCFLSDISIRDLRPNLDYVHDNDHTLYTWKDFDPYCGLIANAFNTTNAPTFENHDQSHPPEFGYPNAQRTPESEIHHPHEPASYHPTRWRNKFRPDEHDYKHKLASGDNASPLEPGTFEYGHNFFHSTNQLPPSRRYTVNGSPCKNGTVCQRNEITGFWSCEIENEYGNWDYCCEPSHQCGFSQGYHHPWCYVGPNEDQWRPCSETYYPYHFTMDHTSYRQSPLYTARHWPVIYFHETSPPNCSTNNPNVKESWKLQSVIKIKMEFSARKNKSKVYCCVYGCNSRACKHDTVRFYHFPRENENLVKLKNKLNKEEIIDRFSAWVKVLKMGKSVSSSMRVCSLHFTKEDFIPSNSRIRRLKNTAIPSVNLPSSSINTQFSSSAHCQKIVHTTKMPKTRLITRSITNSRPPHMTLNLECSEEPLSEAQLVLRLELKENYDRVAATLEELVKDHGGKLVCQAGNVNGYQYTLPSNPAQATVKNNSQPIVNVNQNKNQSIKLNVLNNANGSQGNIQLVVDSRMGVILGSVAQPQGTSMTNVSSGSVSTSTLTPNSTSTSTATTISTISHSQTENYKYTRSGRRTKVLEVQQSDIIEEPTLVPRGKQKLGCSTHVVTPTTTSPQGVTNLRIKTVSKQQVTPTVSSTSATINTTTGTVSPTITVSATTTKLAIAKPTEHTSIGGISVGKSAACDQIDESKKNLPDGKEVTFNKINGGRTFPSLVIVARPNLRTKDIAPIVAQKERSELDLKVKSVLMYSATKFAEWLIQQGLVKSEQFCTQHNNNNYQRKLKLGMYSDPGTFPYSGGYVWISECCPDRFVSLFSGSIFQSATYTPTILLKLIYHWACQTNVQNVTSWVKVSNVYVKNFYTHLRSVCTAAICDKFRKMGGKNSVIQVGVISLGTTSQDGNLRQVKVEVLGVLHYATLDLRLRACDPVQDGDRSYKRRFNNILHPLKEWVHPDTKIMTDFTVDKSTLEEMGFNHVTQSAFSDQGPRNFMSNYHIMEYLRKIVPRMFQNTLSLLSRQMIQQFLDELVWREMYGTTAARAFDNIIEHIAEQTGIESNECLIDRLNKIGANPFHNWSYSNTNSPPLTPLMTINKEEFFSGCEVLIPSSSNMKQQETLPSVQTTKPGPKRGRKRNPTTAISPEPEVKKAIYDSKGIREIDKECKNDQIQLQEFYYATMEGDKALLLKEHKSSLYFKCFLCAAILRSNTDVMEHTIGHVPPQVPGQSNSPVCRYCCTAFSSQHQMITHITESHSTFGHSDSDMVVCAICEQKFGNTGLLINHLSSMHCPSEMPYRCEICGYRTSSHKDAIDHFYRGHEKGEGLQCPYCLKVIDFAKEGNPNVTSVHAFLLHMQRHVIRREQGRGNKCSKCCLWFNQKSSLKRHQKELHDSVSSTKVVPYSLSNNGIMISKQRFQNRRFEIDSPVTELPHDERVKKWITGPITVNVPIEHLSCKECEEDIDEQDHYPGEQICQLCRYVTCCWRAFKEHQQQIHNERPMTSLVVPSPLINIPLNKKMRCSCGYATTDGNQLATHLIKCNKVSGYPVEDTAPSGMLNSLGLVPKNNSDEIDIDIKRTNLL</sequence>
<accession>A0A6P8M4B3</accession>
<evidence type="ECO:0000313" key="12">
    <source>
        <dbReference type="RefSeq" id="XP_033180221.1"/>
    </source>
</evidence>
<dbReference type="InterPro" id="IPR003609">
    <property type="entry name" value="Pan_app"/>
</dbReference>
<dbReference type="InterPro" id="IPR057618">
    <property type="entry name" value="Znf_POGZ/Z280C-D-like"/>
</dbReference>
<dbReference type="OrthoDB" id="5418055at2759"/>
<dbReference type="SUPFAM" id="SSF57716">
    <property type="entry name" value="Glucocorticoid receptor-like (DNA-binding domain)"/>
    <property type="match status" value="1"/>
</dbReference>
<organism evidence="11 12">
    <name type="scientific">Bombus impatiens</name>
    <name type="common">Bumblebee</name>
    <dbReference type="NCBI Taxonomy" id="132113"/>
    <lineage>
        <taxon>Eukaryota</taxon>
        <taxon>Metazoa</taxon>
        <taxon>Ecdysozoa</taxon>
        <taxon>Arthropoda</taxon>
        <taxon>Hexapoda</taxon>
        <taxon>Insecta</taxon>
        <taxon>Pterygota</taxon>
        <taxon>Neoptera</taxon>
        <taxon>Endopterygota</taxon>
        <taxon>Hymenoptera</taxon>
        <taxon>Apocrita</taxon>
        <taxon>Aculeata</taxon>
        <taxon>Apoidea</taxon>
        <taxon>Anthophila</taxon>
        <taxon>Apidae</taxon>
        <taxon>Bombus</taxon>
        <taxon>Pyrobombus</taxon>
    </lineage>
</organism>
<evidence type="ECO:0000256" key="4">
    <source>
        <dbReference type="ARBA" id="ARBA00023125"/>
    </source>
</evidence>
<feature type="domain" description="Apple" evidence="9">
    <location>
        <begin position="254"/>
        <end position="340"/>
    </location>
</feature>
<dbReference type="SMART" id="SM00980">
    <property type="entry name" value="THAP"/>
    <property type="match status" value="1"/>
</dbReference>
<dbReference type="PANTHER" id="PTHR47327:SF13">
    <property type="entry name" value="APPLE DOMAIN-CONTAINING PROTEIN"/>
    <property type="match status" value="1"/>
</dbReference>
<feature type="domain" description="Apple" evidence="9">
    <location>
        <begin position="527"/>
        <end position="613"/>
    </location>
</feature>
<evidence type="ECO:0000259" key="10">
    <source>
        <dbReference type="PROSITE" id="PS50950"/>
    </source>
</evidence>
<dbReference type="SUPFAM" id="SSF57414">
    <property type="entry name" value="Hairpin loop containing domain-like"/>
    <property type="match status" value="1"/>
</dbReference>